<dbReference type="EMBL" id="JAPWDS010000006">
    <property type="protein sequence ID" value="KAJ5494548.1"/>
    <property type="molecule type" value="Genomic_DNA"/>
</dbReference>
<dbReference type="AlphaFoldDB" id="A0A9W9XKK0"/>
<evidence type="ECO:0000313" key="1">
    <source>
        <dbReference type="EMBL" id="KAJ5494548.1"/>
    </source>
</evidence>
<accession>A0A9W9XKK0</accession>
<dbReference type="OrthoDB" id="4270318at2759"/>
<dbReference type="InterPro" id="IPR046189">
    <property type="entry name" value="DUF6217"/>
</dbReference>
<dbReference type="Proteomes" id="UP001149954">
    <property type="component" value="Unassembled WGS sequence"/>
</dbReference>
<proteinExistence type="predicted"/>
<organism evidence="1 2">
    <name type="scientific">Penicillium fimorum</name>
    <dbReference type="NCBI Taxonomy" id="1882269"/>
    <lineage>
        <taxon>Eukaryota</taxon>
        <taxon>Fungi</taxon>
        <taxon>Dikarya</taxon>
        <taxon>Ascomycota</taxon>
        <taxon>Pezizomycotina</taxon>
        <taxon>Eurotiomycetes</taxon>
        <taxon>Eurotiomycetidae</taxon>
        <taxon>Eurotiales</taxon>
        <taxon>Aspergillaceae</taxon>
        <taxon>Penicillium</taxon>
    </lineage>
</organism>
<protein>
    <submittedName>
        <fullName evidence="1">Uncharacterized protein</fullName>
    </submittedName>
</protein>
<name>A0A9W9XKK0_9EURO</name>
<dbReference type="Pfam" id="PF19724">
    <property type="entry name" value="DUF6217"/>
    <property type="match status" value="1"/>
</dbReference>
<reference evidence="1" key="2">
    <citation type="journal article" date="2023" name="IMA Fungus">
        <title>Comparative genomic study of the Penicillium genus elucidates a diverse pangenome and 15 lateral gene transfer events.</title>
        <authorList>
            <person name="Petersen C."/>
            <person name="Sorensen T."/>
            <person name="Nielsen M.R."/>
            <person name="Sondergaard T.E."/>
            <person name="Sorensen J.L."/>
            <person name="Fitzpatrick D.A."/>
            <person name="Frisvad J.C."/>
            <person name="Nielsen K.L."/>
        </authorList>
    </citation>
    <scope>NUCLEOTIDE SEQUENCE</scope>
    <source>
        <strain evidence="1">IBT 29495</strain>
    </source>
</reference>
<comment type="caution">
    <text evidence="1">The sequence shown here is derived from an EMBL/GenBank/DDBJ whole genome shotgun (WGS) entry which is preliminary data.</text>
</comment>
<sequence length="145" mass="16548">MNSFDGGQDLEGRFNKAHKDFTVISKIVMRTLQEDSFSMENCWEICDQLDLLDSLLGDMEELGPEMVLETLQRAYFRNKPRCYFLGYKFPFDCLVVQTGLDDIRGILADCVYDDCAEVALICHVTQFTVPSDNPPQWLGGPCAFR</sequence>
<reference evidence="1" key="1">
    <citation type="submission" date="2022-12" db="EMBL/GenBank/DDBJ databases">
        <authorList>
            <person name="Petersen C."/>
        </authorList>
    </citation>
    <scope>NUCLEOTIDE SEQUENCE</scope>
    <source>
        <strain evidence="1">IBT 29495</strain>
    </source>
</reference>
<gene>
    <name evidence="1" type="ORF">N7463_010635</name>
</gene>
<keyword evidence="2" id="KW-1185">Reference proteome</keyword>
<evidence type="ECO:0000313" key="2">
    <source>
        <dbReference type="Proteomes" id="UP001149954"/>
    </source>
</evidence>